<keyword evidence="4 5" id="KW-0732">Signal</keyword>
<dbReference type="InterPro" id="IPR001534">
    <property type="entry name" value="Transthyretin-like"/>
</dbReference>
<keyword evidence="7" id="KW-1185">Reference proteome</keyword>
<dbReference type="GO" id="GO:0009986">
    <property type="term" value="C:cell surface"/>
    <property type="evidence" value="ECO:0007669"/>
    <property type="project" value="InterPro"/>
</dbReference>
<evidence type="ECO:0000256" key="4">
    <source>
        <dbReference type="ARBA" id="ARBA00022729"/>
    </source>
</evidence>
<evidence type="ECO:0000313" key="7">
    <source>
        <dbReference type="Proteomes" id="UP000035682"/>
    </source>
</evidence>
<reference evidence="6 7" key="1">
    <citation type="submission" date="2014-09" db="EMBL/GenBank/DDBJ databases">
        <authorList>
            <person name="Martin A.A."/>
        </authorList>
    </citation>
    <scope>NUCLEOTIDE SEQUENCE</scope>
    <source>
        <strain evidence="7">ED321</strain>
        <strain evidence="6">ED321 Heterogonic</strain>
    </source>
</reference>
<dbReference type="WormBase" id="SRAE_2000506900">
    <property type="protein sequence ID" value="SRP03061"/>
    <property type="gene ID" value="WBGene00265321"/>
</dbReference>
<dbReference type="CTD" id="36382814"/>
<dbReference type="WBParaSite" id="SRAE_2000506900.1">
    <property type="protein sequence ID" value="SRAE_2000506900.1"/>
    <property type="gene ID" value="WBGene00265321"/>
</dbReference>
<comment type="subcellular location">
    <subcellularLocation>
        <location evidence="1">Secreted</location>
    </subcellularLocation>
</comment>
<dbReference type="GeneID" id="36382814"/>
<dbReference type="AlphaFoldDB" id="A0A090N0C3"/>
<evidence type="ECO:0000313" key="8">
    <source>
        <dbReference type="WBParaSite" id="SRAE_2000506900.1"/>
    </source>
</evidence>
<proteinExistence type="inferred from homology"/>
<feature type="signal peptide" evidence="5">
    <location>
        <begin position="1"/>
        <end position="15"/>
    </location>
</feature>
<dbReference type="GO" id="GO:0005576">
    <property type="term" value="C:extracellular region"/>
    <property type="evidence" value="ECO:0007669"/>
    <property type="project" value="UniProtKB-SubCell"/>
</dbReference>
<evidence type="ECO:0000256" key="3">
    <source>
        <dbReference type="ARBA" id="ARBA00022525"/>
    </source>
</evidence>
<evidence type="ECO:0000313" key="9">
    <source>
        <dbReference type="WormBase" id="SRAE_2000506900"/>
    </source>
</evidence>
<reference evidence="8" key="2">
    <citation type="submission" date="2020-12" db="UniProtKB">
        <authorList>
            <consortium name="WormBaseParasite"/>
        </authorList>
    </citation>
    <scope>IDENTIFICATION</scope>
</reference>
<evidence type="ECO:0000256" key="5">
    <source>
        <dbReference type="SAM" id="SignalP"/>
    </source>
</evidence>
<dbReference type="Gene3D" id="2.60.40.3330">
    <property type="match status" value="1"/>
</dbReference>
<dbReference type="InterPro" id="IPR038479">
    <property type="entry name" value="Transthyretin-like_sf"/>
</dbReference>
<evidence type="ECO:0000256" key="2">
    <source>
        <dbReference type="ARBA" id="ARBA00010112"/>
    </source>
</evidence>
<comment type="similarity">
    <text evidence="2">Belongs to the nematode transthyretin-like family.</text>
</comment>
<accession>A0A090N0C3</accession>
<gene>
    <name evidence="6 8 9" type="ORF">SRAE_2000506900</name>
</gene>
<sequence>MILLWVVLFLPIIMANNFKRVSRIVYSSVETQGFLSCNGKPAKNIKIALLSKNVLNRTLTLNQTLTAVNGAFLIRGCANIFQGLKLNIGIAHQCNEPNRYCFHIINFLIPQSYISRNRFPFRRYNFGIIELDKVYGTQHVNCKKSIRKKVFKSSMKL</sequence>
<dbReference type="RefSeq" id="XP_024509634.1">
    <property type="nucleotide sequence ID" value="XM_024644033.1"/>
</dbReference>
<evidence type="ECO:0000313" key="6">
    <source>
        <dbReference type="EMBL" id="CEF70437.2"/>
    </source>
</evidence>
<dbReference type="Proteomes" id="UP000035682">
    <property type="component" value="Unplaced"/>
</dbReference>
<dbReference type="EMBL" id="LN609529">
    <property type="protein sequence ID" value="CEF70437.2"/>
    <property type="molecule type" value="Genomic_DNA"/>
</dbReference>
<dbReference type="OrthoDB" id="73919at2759"/>
<organism evidence="6">
    <name type="scientific">Strongyloides ratti</name>
    <name type="common">Parasitic roundworm</name>
    <dbReference type="NCBI Taxonomy" id="34506"/>
    <lineage>
        <taxon>Eukaryota</taxon>
        <taxon>Metazoa</taxon>
        <taxon>Ecdysozoa</taxon>
        <taxon>Nematoda</taxon>
        <taxon>Chromadorea</taxon>
        <taxon>Rhabditida</taxon>
        <taxon>Tylenchina</taxon>
        <taxon>Panagrolaimomorpha</taxon>
        <taxon>Strongyloidoidea</taxon>
        <taxon>Strongyloididae</taxon>
        <taxon>Strongyloides</taxon>
    </lineage>
</organism>
<protein>
    <submittedName>
        <fullName evidence="6 8">Transthyretin-like family-containing protein</fullName>
    </submittedName>
</protein>
<feature type="chain" id="PRO_5015031480" evidence="5">
    <location>
        <begin position="16"/>
        <end position="157"/>
    </location>
</feature>
<dbReference type="Pfam" id="PF01060">
    <property type="entry name" value="TTR-52"/>
    <property type="match status" value="1"/>
</dbReference>
<dbReference type="PANTHER" id="PTHR21700">
    <property type="entry name" value="TRANSTHYRETIN-LIKE FAMILY PROTEIN-RELATED"/>
    <property type="match status" value="1"/>
</dbReference>
<evidence type="ECO:0000256" key="1">
    <source>
        <dbReference type="ARBA" id="ARBA00004613"/>
    </source>
</evidence>
<keyword evidence="3" id="KW-0964">Secreted</keyword>
<name>A0A090N0C3_STRRB</name>